<reference evidence="3 4" key="1">
    <citation type="submission" date="2018-06" db="EMBL/GenBank/DDBJ databases">
        <title>Whole genome sequencing of Candida tropicalis (genome annotated by CSBL at Korea University).</title>
        <authorList>
            <person name="Ahn J."/>
        </authorList>
    </citation>
    <scope>NUCLEOTIDE SEQUENCE [LARGE SCALE GENOMIC DNA]</scope>
    <source>
        <strain evidence="3 4">ATCC 20962</strain>
    </source>
</reference>
<feature type="compositionally biased region" description="Basic residues" evidence="2">
    <location>
        <begin position="41"/>
        <end position="50"/>
    </location>
</feature>
<evidence type="ECO:0000256" key="1">
    <source>
        <dbReference type="RuleBase" id="RU369034"/>
    </source>
</evidence>
<dbReference type="PANTHER" id="PTHR22836:SF0">
    <property type="entry name" value="PRE-MRNA 3' END PROCESSING PROTEIN WDR33"/>
    <property type="match status" value="1"/>
</dbReference>
<feature type="region of interest" description="Disordered" evidence="2">
    <location>
        <begin position="432"/>
        <end position="454"/>
    </location>
</feature>
<dbReference type="GO" id="GO:0005847">
    <property type="term" value="C:mRNA cleavage and polyadenylation specificity factor complex"/>
    <property type="evidence" value="ECO:0007669"/>
    <property type="project" value="TreeGrafter"/>
</dbReference>
<dbReference type="InterPro" id="IPR045245">
    <property type="entry name" value="Pfs2-like"/>
</dbReference>
<evidence type="ECO:0000256" key="2">
    <source>
        <dbReference type="SAM" id="MobiDB-lite"/>
    </source>
</evidence>
<gene>
    <name evidence="3" type="ORF">Cantr_02013</name>
</gene>
<protein>
    <recommendedName>
        <fullName evidence="1">Polyadenylation factor subunit 2</fullName>
    </recommendedName>
</protein>
<feature type="region of interest" description="Disordered" evidence="2">
    <location>
        <begin position="360"/>
        <end position="399"/>
    </location>
</feature>
<dbReference type="AlphaFoldDB" id="A0A367YMS3"/>
<dbReference type="STRING" id="5486.A0A367YMS3"/>
<organism evidence="3 4">
    <name type="scientific">Candida viswanathii</name>
    <dbReference type="NCBI Taxonomy" id="5486"/>
    <lineage>
        <taxon>Eukaryota</taxon>
        <taxon>Fungi</taxon>
        <taxon>Dikarya</taxon>
        <taxon>Ascomycota</taxon>
        <taxon>Saccharomycotina</taxon>
        <taxon>Pichiomycetes</taxon>
        <taxon>Debaryomycetaceae</taxon>
        <taxon>Candida/Lodderomyces clade</taxon>
        <taxon>Candida</taxon>
    </lineage>
</organism>
<feature type="compositionally biased region" description="Low complexity" evidence="2">
    <location>
        <begin position="66"/>
        <end position="75"/>
    </location>
</feature>
<keyword evidence="4" id="KW-1185">Reference proteome</keyword>
<dbReference type="EMBL" id="QLNQ01000016">
    <property type="protein sequence ID" value="RCK66311.1"/>
    <property type="molecule type" value="Genomic_DNA"/>
</dbReference>
<sequence>MSSNRHHASDRKFVMVVPEQFIDSKNDATQQQQQQQQHQYMQHHQHHHNPHQQQQLKIHQEMVHLQQQQQQQQQQQHHHHHHQQQQLDADNVYLQRYNQPDPADHPASTPHIGSISTSPSLTTSTTTSATAAATTYDNTGLTQFDLKSKDSKYKRWTPRMDQYLIKLLSDVVHSYPRGAEAEMTKKAWLYVCKQLRRANPETVYLTYSKYLILQHLMNVIHHRYRIWHRLMVHSKGITSGYSYKWNPELGKFQILDLEHKKYVLDVRQVKLILYSDSLNLPNLASLNKSNLISNDFFLSDNLRYISVYHNEILPLVAKLDEKFLEGFEDGDIYRDIPKFGNYPEANNEFFKPLVPVKKSTSTKKRRKEVTQKQQQEQQFDAGDDHNQQDEDVQDHSQGLQHHSHVVFNQDVLPLEEAVDPDLKRARLDYQTQSTARRQVPVQQQQPPPPQQQRPTMQMNIDIENALTSATIAAMNAPPIKASKTDSPYYIKDAKWFNKLIELYDTGHIRADEVLCVCEGVRDNKIPLFMLNVLDHAYYPTRTNDGSTTTAHHRDIPDDETTKRIREFMLPMVYNS</sequence>
<name>A0A367YMS3_9ASCO</name>
<comment type="caution">
    <text evidence="3">The sequence shown here is derived from an EMBL/GenBank/DDBJ whole genome shotgun (WGS) entry which is preliminary data.</text>
</comment>
<dbReference type="PANTHER" id="PTHR22836">
    <property type="entry name" value="WD40 REPEAT PROTEIN"/>
    <property type="match status" value="1"/>
</dbReference>
<evidence type="ECO:0000313" key="4">
    <source>
        <dbReference type="Proteomes" id="UP000253472"/>
    </source>
</evidence>
<proteinExistence type="predicted"/>
<comment type="subcellular location">
    <subcellularLocation>
        <location evidence="1">Nucleus</location>
    </subcellularLocation>
</comment>
<dbReference type="GO" id="GO:0031124">
    <property type="term" value="P:mRNA 3'-end processing"/>
    <property type="evidence" value="ECO:0007669"/>
    <property type="project" value="UniProtKB-UniRule"/>
</dbReference>
<dbReference type="Proteomes" id="UP000253472">
    <property type="component" value="Unassembled WGS sequence"/>
</dbReference>
<accession>A0A367YMS3</accession>
<evidence type="ECO:0000313" key="3">
    <source>
        <dbReference type="EMBL" id="RCK66311.1"/>
    </source>
</evidence>
<feature type="compositionally biased region" description="Low complexity" evidence="2">
    <location>
        <begin position="30"/>
        <end position="40"/>
    </location>
</feature>
<feature type="compositionally biased region" description="Low complexity" evidence="2">
    <location>
        <begin position="114"/>
        <end position="126"/>
    </location>
</feature>
<dbReference type="OrthoDB" id="4024958at2759"/>
<keyword evidence="1" id="KW-0507">mRNA processing</keyword>
<keyword evidence="1" id="KW-0539">Nucleus</keyword>
<feature type="region of interest" description="Disordered" evidence="2">
    <location>
        <begin position="25"/>
        <end position="126"/>
    </location>
</feature>
<comment type="function">
    <text evidence="1">Required for 3'-end cleavage and polyadenylation of pre-mRNAs.</text>
</comment>